<gene>
    <name evidence="2" type="ORF">DEO72_LG11g2295</name>
</gene>
<keyword evidence="3" id="KW-1185">Reference proteome</keyword>
<sequence length="107" mass="12049">MEGCHVIIFISQNRNPNFPQTLAATINLHGSRRHFRPPRFCSTIFSPPWTNLDGSRFTHQQPRQPPSARRSSVTTAPPVTVAFHRTCSSLESTFRFTATVSSPFAHL</sequence>
<evidence type="ECO:0000256" key="1">
    <source>
        <dbReference type="SAM" id="MobiDB-lite"/>
    </source>
</evidence>
<evidence type="ECO:0000313" key="3">
    <source>
        <dbReference type="Proteomes" id="UP000501690"/>
    </source>
</evidence>
<feature type="region of interest" description="Disordered" evidence="1">
    <location>
        <begin position="53"/>
        <end position="76"/>
    </location>
</feature>
<protein>
    <submittedName>
        <fullName evidence="2">Uncharacterized protein</fullName>
    </submittedName>
</protein>
<reference evidence="2 3" key="1">
    <citation type="submission" date="2019-04" db="EMBL/GenBank/DDBJ databases">
        <title>An improved genome assembly and genetic linkage map for asparagus bean, Vigna unguiculata ssp. sesquipedialis.</title>
        <authorList>
            <person name="Xia Q."/>
            <person name="Zhang R."/>
            <person name="Dong Y."/>
        </authorList>
    </citation>
    <scope>NUCLEOTIDE SEQUENCE [LARGE SCALE GENOMIC DNA]</scope>
    <source>
        <tissue evidence="2">Leaf</tissue>
    </source>
</reference>
<feature type="compositionally biased region" description="Polar residues" evidence="1">
    <location>
        <begin position="53"/>
        <end position="62"/>
    </location>
</feature>
<dbReference type="Proteomes" id="UP000501690">
    <property type="component" value="Linkage Group LG11"/>
</dbReference>
<accession>A0A4D6NNU1</accession>
<evidence type="ECO:0000313" key="2">
    <source>
        <dbReference type="EMBL" id="QCE15286.1"/>
    </source>
</evidence>
<organism evidence="2 3">
    <name type="scientific">Vigna unguiculata</name>
    <name type="common">Cowpea</name>
    <dbReference type="NCBI Taxonomy" id="3917"/>
    <lineage>
        <taxon>Eukaryota</taxon>
        <taxon>Viridiplantae</taxon>
        <taxon>Streptophyta</taxon>
        <taxon>Embryophyta</taxon>
        <taxon>Tracheophyta</taxon>
        <taxon>Spermatophyta</taxon>
        <taxon>Magnoliopsida</taxon>
        <taxon>eudicotyledons</taxon>
        <taxon>Gunneridae</taxon>
        <taxon>Pentapetalae</taxon>
        <taxon>rosids</taxon>
        <taxon>fabids</taxon>
        <taxon>Fabales</taxon>
        <taxon>Fabaceae</taxon>
        <taxon>Papilionoideae</taxon>
        <taxon>50 kb inversion clade</taxon>
        <taxon>NPAAA clade</taxon>
        <taxon>indigoferoid/millettioid clade</taxon>
        <taxon>Phaseoleae</taxon>
        <taxon>Vigna</taxon>
    </lineage>
</organism>
<dbReference type="EMBL" id="CP039355">
    <property type="protein sequence ID" value="QCE15286.1"/>
    <property type="molecule type" value="Genomic_DNA"/>
</dbReference>
<dbReference type="AlphaFoldDB" id="A0A4D6NNU1"/>
<proteinExistence type="predicted"/>
<name>A0A4D6NNU1_VIGUN</name>